<dbReference type="AlphaFoldDB" id="A0A5C6V5C3"/>
<feature type="region of interest" description="Disordered" evidence="1">
    <location>
        <begin position="61"/>
        <end position="103"/>
    </location>
</feature>
<feature type="compositionally biased region" description="Polar residues" evidence="1">
    <location>
        <begin position="92"/>
        <end position="103"/>
    </location>
</feature>
<keyword evidence="2" id="KW-0732">Signal</keyword>
<feature type="compositionally biased region" description="Polar residues" evidence="1">
    <location>
        <begin position="61"/>
        <end position="83"/>
    </location>
</feature>
<feature type="signal peptide" evidence="2">
    <location>
        <begin position="1"/>
        <end position="23"/>
    </location>
</feature>
<dbReference type="RefSeq" id="WP_082427027.1">
    <property type="nucleotide sequence ID" value="NZ_VOQS01000005.1"/>
</dbReference>
<organism evidence="3 4">
    <name type="scientific">Paraburkholderia azotifigens</name>
    <dbReference type="NCBI Taxonomy" id="2057004"/>
    <lineage>
        <taxon>Bacteria</taxon>
        <taxon>Pseudomonadati</taxon>
        <taxon>Pseudomonadota</taxon>
        <taxon>Betaproteobacteria</taxon>
        <taxon>Burkholderiales</taxon>
        <taxon>Burkholderiaceae</taxon>
        <taxon>Paraburkholderia</taxon>
    </lineage>
</organism>
<name>A0A5C6V5C3_9BURK</name>
<evidence type="ECO:0000256" key="2">
    <source>
        <dbReference type="SAM" id="SignalP"/>
    </source>
</evidence>
<dbReference type="Proteomes" id="UP000321776">
    <property type="component" value="Unassembled WGS sequence"/>
</dbReference>
<sequence length="103" mass="10299">MDKKVLASILVAASFSFVTPVFASGYGPAPFYHPAQGAPASQRGQSVATLASNAALVGTSHRGNATVETEGFTKSDSAVQTSAAGEGGIADGTSTSGSHQRNQ</sequence>
<proteinExistence type="predicted"/>
<dbReference type="EMBL" id="VOQS01000005">
    <property type="protein sequence ID" value="TXC79048.1"/>
    <property type="molecule type" value="Genomic_DNA"/>
</dbReference>
<evidence type="ECO:0008006" key="5">
    <source>
        <dbReference type="Google" id="ProtNLM"/>
    </source>
</evidence>
<evidence type="ECO:0000313" key="3">
    <source>
        <dbReference type="EMBL" id="TXC79048.1"/>
    </source>
</evidence>
<accession>A0A5C6V5C3</accession>
<evidence type="ECO:0000313" key="4">
    <source>
        <dbReference type="Proteomes" id="UP000321776"/>
    </source>
</evidence>
<comment type="caution">
    <text evidence="3">The sequence shown here is derived from an EMBL/GenBank/DDBJ whole genome shotgun (WGS) entry which is preliminary data.</text>
</comment>
<reference evidence="3 4" key="1">
    <citation type="journal article" date="2018" name="Int. J. Syst. Evol. Microbiol.">
        <title>Paraburkholderia azotifigens sp. nov., a nitrogen-fixing bacterium isolated from paddy soil.</title>
        <authorList>
            <person name="Choi G.M."/>
            <person name="Im W.T."/>
        </authorList>
    </citation>
    <scope>NUCLEOTIDE SEQUENCE [LARGE SCALE GENOMIC DNA]</scope>
    <source>
        <strain evidence="3 4">NF 2-5-3</strain>
    </source>
</reference>
<protein>
    <recommendedName>
        <fullName evidence="5">DUF4148 domain-containing protein</fullName>
    </recommendedName>
</protein>
<gene>
    <name evidence="3" type="ORF">FRZ40_31910</name>
</gene>
<evidence type="ECO:0000256" key="1">
    <source>
        <dbReference type="SAM" id="MobiDB-lite"/>
    </source>
</evidence>
<feature type="chain" id="PRO_5022831636" description="DUF4148 domain-containing protein" evidence="2">
    <location>
        <begin position="24"/>
        <end position="103"/>
    </location>
</feature>